<proteinExistence type="predicted"/>
<evidence type="ECO:0000313" key="2">
    <source>
        <dbReference type="EMBL" id="QBK87759.1"/>
    </source>
</evidence>
<name>A0A481YXB8_9VIRU</name>
<feature type="region of interest" description="Disordered" evidence="1">
    <location>
        <begin position="611"/>
        <end position="631"/>
    </location>
</feature>
<dbReference type="EMBL" id="MK500369">
    <property type="protein sequence ID" value="QBK87759.1"/>
    <property type="molecule type" value="Genomic_DNA"/>
</dbReference>
<protein>
    <submittedName>
        <fullName evidence="2">Uncharacterized protein</fullName>
    </submittedName>
</protein>
<organism evidence="2">
    <name type="scientific">Marseillevirus LCMAC202</name>
    <dbReference type="NCBI Taxonomy" id="2506606"/>
    <lineage>
        <taxon>Viruses</taxon>
        <taxon>Varidnaviria</taxon>
        <taxon>Bamfordvirae</taxon>
        <taxon>Nucleocytoviricota</taxon>
        <taxon>Megaviricetes</taxon>
        <taxon>Pimascovirales</taxon>
        <taxon>Pimascovirales incertae sedis</taxon>
        <taxon>Marseilleviridae</taxon>
    </lineage>
</organism>
<reference evidence="2" key="1">
    <citation type="journal article" date="2019" name="MBio">
        <title>Virus Genomes from Deep Sea Sediments Expand the Ocean Megavirome and Support Independent Origins of Viral Gigantism.</title>
        <authorList>
            <person name="Backstrom D."/>
            <person name="Yutin N."/>
            <person name="Jorgensen S.L."/>
            <person name="Dharamshi J."/>
            <person name="Homa F."/>
            <person name="Zaremba-Niedwiedzka K."/>
            <person name="Spang A."/>
            <person name="Wolf Y.I."/>
            <person name="Koonin E.V."/>
            <person name="Ettema T.J."/>
        </authorList>
    </citation>
    <scope>NUCLEOTIDE SEQUENCE</scope>
</reference>
<accession>A0A481YXB8</accession>
<feature type="region of interest" description="Disordered" evidence="1">
    <location>
        <begin position="525"/>
        <end position="548"/>
    </location>
</feature>
<gene>
    <name evidence="2" type="ORF">LCMAC202_00950</name>
</gene>
<sequence>MNGMDATAFTRINVERNNINVLHSSNVLKIPRWSSLAGVGDEPGMEGDILLNRLTGQFCFHDGTTWQCLFGGDSLIINAQNICGCEGSIPIVDNPVDPVGPNDEPNPGPFNYGEVYKSRSDGVGGSILQFRRIVSSDDTVFVTTTADNNPEGCGAIDLSIDGAIFNGQNICGCEGSVPIADNPVDPVVPDDQPTKPSPSFPYGEVYKGKDGDLLQFRRIVSSDDTVAVITTQDSDPEGCGAIDLSIDGAIFNAQNICGCEGSVPITDNPLDPVGPNDEPTTPSPTFPYGEVYKGKDGDLLQFRRILSSDDTVSVITTQDSDPEGCGAIDLSIDGTIVNAQNICGCEGSVPITDNPLDPVGPDDQPTTPSPTFPYGEVYKGKDGDLLQFRRILSSDDTVSVITTQDSDPDGCGAIDLSIDGTIVNAQNICGCEGSVPITDNPLDPVGPDDQPTTPSPTFPYGEVYKGKDGDLLQFRRILSSDDTVSVITTADSDPEGCGGIDLSIDGTIVNAQNICGCEGSVPIEDNPVDPVGPDDQPTKPSPSFPYGEVYKGKDGDLLQFRRIVSSDETVAVITTQDSDPDGCGAIDLSVTGTIVNAQNICGCEGSVPIEDNPVDPVGPDDQPTKPSPSFPYGEVYKGKDNDLLQFRRIVSSDETVSIITTQDSDPDGCGAIDLSVNGSSIGICLTTSSDQTLSADRFIGLGSQSGSFTAVSLVLGADRTFTALTFTTKGTGGMWSGGDSVKATVYKNGVATALTVTITAAENNASPPVFCKKFSTNVAMEGCDEFAVFVEPSGVGALQVAAAISSM</sequence>
<evidence type="ECO:0000256" key="1">
    <source>
        <dbReference type="SAM" id="MobiDB-lite"/>
    </source>
</evidence>